<name>A0ABM0VI99_CAMSA</name>
<dbReference type="InterPro" id="IPR012337">
    <property type="entry name" value="RNaseH-like_sf"/>
</dbReference>
<keyword evidence="2" id="KW-1185">Reference proteome</keyword>
<gene>
    <name evidence="3" type="primary">LOC104738050</name>
</gene>
<accession>A0ABM0VI99</accession>
<dbReference type="PANTHER" id="PTHR47074:SF53">
    <property type="entry name" value="REVERSE TRANSCRIPTASE-LIKE PROTEIN"/>
    <property type="match status" value="1"/>
</dbReference>
<dbReference type="SUPFAM" id="SSF53098">
    <property type="entry name" value="Ribonuclease H-like"/>
    <property type="match status" value="1"/>
</dbReference>
<dbReference type="InterPro" id="IPR052929">
    <property type="entry name" value="RNase_H-like_EbsB-rel"/>
</dbReference>
<feature type="domain" description="RNase H type-1" evidence="1">
    <location>
        <begin position="42"/>
        <end position="162"/>
    </location>
</feature>
<evidence type="ECO:0000259" key="1">
    <source>
        <dbReference type="Pfam" id="PF13456"/>
    </source>
</evidence>
<proteinExistence type="predicted"/>
<dbReference type="InterPro" id="IPR002156">
    <property type="entry name" value="RNaseH_domain"/>
</dbReference>
<evidence type="ECO:0000313" key="3">
    <source>
        <dbReference type="RefSeq" id="XP_010456591.1"/>
    </source>
</evidence>
<evidence type="ECO:0000313" key="2">
    <source>
        <dbReference type="Proteomes" id="UP000694864"/>
    </source>
</evidence>
<reference evidence="3" key="2">
    <citation type="submission" date="2025-08" db="UniProtKB">
        <authorList>
            <consortium name="RefSeq"/>
        </authorList>
    </citation>
    <scope>IDENTIFICATION</scope>
    <source>
        <tissue evidence="3">Leaf</tissue>
    </source>
</reference>
<dbReference type="PANTHER" id="PTHR47074">
    <property type="entry name" value="BNAC02G40300D PROTEIN"/>
    <property type="match status" value="1"/>
</dbReference>
<dbReference type="InterPro" id="IPR044730">
    <property type="entry name" value="RNase_H-like_dom_plant"/>
</dbReference>
<sequence>MGYEFYQRLNAQQIDTYGTCFPRGTPLDLRWCHPCVGYVKCNVNADWRNPDTLSGVSWIARDCRGRVLYHAREAFTESPNRIVAELRCILWAIQSLRDLRVGKVIISSDCQAAIAALNNPRYWPQYRRLLDEISRTARSLSFEFIAFEVVSCHSNTIARDIAYSVVKDGRYNSYLASDGPSWLSNRIRSEAQPRYVFRFIPYR</sequence>
<dbReference type="GeneID" id="104738050"/>
<protein>
    <submittedName>
        <fullName evidence="3">Uncharacterized protein LOC104738050</fullName>
    </submittedName>
</protein>
<dbReference type="Pfam" id="PF13456">
    <property type="entry name" value="RVT_3"/>
    <property type="match status" value="1"/>
</dbReference>
<reference evidence="2" key="1">
    <citation type="journal article" date="2014" name="Nat. Commun.">
        <title>The emerging biofuel crop Camelina sativa retains a highly undifferentiated hexaploid genome structure.</title>
        <authorList>
            <person name="Kagale S."/>
            <person name="Koh C."/>
            <person name="Nixon J."/>
            <person name="Bollina V."/>
            <person name="Clarke W.E."/>
            <person name="Tuteja R."/>
            <person name="Spillane C."/>
            <person name="Robinson S.J."/>
            <person name="Links M.G."/>
            <person name="Clarke C."/>
            <person name="Higgins E.E."/>
            <person name="Huebert T."/>
            <person name="Sharpe A.G."/>
            <person name="Parkin I.A."/>
        </authorList>
    </citation>
    <scope>NUCLEOTIDE SEQUENCE [LARGE SCALE GENOMIC DNA]</scope>
    <source>
        <strain evidence="2">cv. DH55</strain>
    </source>
</reference>
<dbReference type="InterPro" id="IPR036397">
    <property type="entry name" value="RNaseH_sf"/>
</dbReference>
<dbReference type="RefSeq" id="XP_010456591.1">
    <property type="nucleotide sequence ID" value="XM_010458289.1"/>
</dbReference>
<dbReference type="Proteomes" id="UP000694864">
    <property type="component" value="Chromosome 13"/>
</dbReference>
<dbReference type="Gene3D" id="3.30.420.10">
    <property type="entry name" value="Ribonuclease H-like superfamily/Ribonuclease H"/>
    <property type="match status" value="1"/>
</dbReference>
<dbReference type="CDD" id="cd06222">
    <property type="entry name" value="RNase_H_like"/>
    <property type="match status" value="1"/>
</dbReference>
<organism evidence="2 3">
    <name type="scientific">Camelina sativa</name>
    <name type="common">False flax</name>
    <name type="synonym">Myagrum sativum</name>
    <dbReference type="NCBI Taxonomy" id="90675"/>
    <lineage>
        <taxon>Eukaryota</taxon>
        <taxon>Viridiplantae</taxon>
        <taxon>Streptophyta</taxon>
        <taxon>Embryophyta</taxon>
        <taxon>Tracheophyta</taxon>
        <taxon>Spermatophyta</taxon>
        <taxon>Magnoliopsida</taxon>
        <taxon>eudicotyledons</taxon>
        <taxon>Gunneridae</taxon>
        <taxon>Pentapetalae</taxon>
        <taxon>rosids</taxon>
        <taxon>malvids</taxon>
        <taxon>Brassicales</taxon>
        <taxon>Brassicaceae</taxon>
        <taxon>Camelineae</taxon>
        <taxon>Camelina</taxon>
    </lineage>
</organism>